<dbReference type="InterPro" id="IPR000212">
    <property type="entry name" value="DNA_helicase_UvrD/REP"/>
</dbReference>
<feature type="domain" description="UvrD-like helicase C-terminal" evidence="4">
    <location>
        <begin position="555"/>
        <end position="602"/>
    </location>
</feature>
<evidence type="ECO:0000256" key="1">
    <source>
        <dbReference type="ARBA" id="ARBA00034923"/>
    </source>
</evidence>
<dbReference type="OrthoDB" id="9787585at2"/>
<dbReference type="PANTHER" id="PTHR11070">
    <property type="entry name" value="UVRD / RECB / PCRA DNA HELICASE FAMILY MEMBER"/>
    <property type="match status" value="1"/>
</dbReference>
<reference evidence="5 6" key="1">
    <citation type="submission" date="2019-02" db="EMBL/GenBank/DDBJ databases">
        <title>Deep-cultivation of Planctomycetes and their phenomic and genomic characterization uncovers novel biology.</title>
        <authorList>
            <person name="Wiegand S."/>
            <person name="Jogler M."/>
            <person name="Boedeker C."/>
            <person name="Pinto D."/>
            <person name="Vollmers J."/>
            <person name="Rivas-Marin E."/>
            <person name="Kohn T."/>
            <person name="Peeters S.H."/>
            <person name="Heuer A."/>
            <person name="Rast P."/>
            <person name="Oberbeckmann S."/>
            <person name="Bunk B."/>
            <person name="Jeske O."/>
            <person name="Meyerdierks A."/>
            <person name="Storesund J.E."/>
            <person name="Kallscheuer N."/>
            <person name="Luecker S."/>
            <person name="Lage O.M."/>
            <person name="Pohl T."/>
            <person name="Merkel B.J."/>
            <person name="Hornburger P."/>
            <person name="Mueller R.-W."/>
            <person name="Bruemmer F."/>
            <person name="Labrenz M."/>
            <person name="Spormann A.M."/>
            <person name="Op Den Camp H."/>
            <person name="Overmann J."/>
            <person name="Amann R."/>
            <person name="Jetten M.S.M."/>
            <person name="Mascher T."/>
            <person name="Medema M.H."/>
            <person name="Devos D.P."/>
            <person name="Kaster A.-K."/>
            <person name="Ovreas L."/>
            <person name="Rohde M."/>
            <person name="Galperin M.Y."/>
            <person name="Jogler C."/>
        </authorList>
    </citation>
    <scope>NUCLEOTIDE SEQUENCE [LARGE SCALE GENOMIC DNA]</scope>
    <source>
        <strain evidence="5 6">Poly51</strain>
    </source>
</reference>
<dbReference type="Proteomes" id="UP000318288">
    <property type="component" value="Unassembled WGS sequence"/>
</dbReference>
<evidence type="ECO:0000313" key="5">
    <source>
        <dbReference type="EMBL" id="TWU54911.1"/>
    </source>
</evidence>
<dbReference type="Pfam" id="PF08378">
    <property type="entry name" value="NERD"/>
    <property type="match status" value="1"/>
</dbReference>
<feature type="region of interest" description="Disordered" evidence="2">
    <location>
        <begin position="473"/>
        <end position="495"/>
    </location>
</feature>
<organism evidence="5 6">
    <name type="scientific">Rubripirellula tenax</name>
    <dbReference type="NCBI Taxonomy" id="2528015"/>
    <lineage>
        <taxon>Bacteria</taxon>
        <taxon>Pseudomonadati</taxon>
        <taxon>Planctomycetota</taxon>
        <taxon>Planctomycetia</taxon>
        <taxon>Pirellulales</taxon>
        <taxon>Pirellulaceae</taxon>
        <taxon>Rubripirellula</taxon>
    </lineage>
</organism>
<dbReference type="InterPro" id="IPR027417">
    <property type="entry name" value="P-loop_NTPase"/>
</dbReference>
<dbReference type="GO" id="GO:0003677">
    <property type="term" value="F:DNA binding"/>
    <property type="evidence" value="ECO:0007669"/>
    <property type="project" value="InterPro"/>
</dbReference>
<keyword evidence="6" id="KW-1185">Reference proteome</keyword>
<proteinExistence type="predicted"/>
<gene>
    <name evidence="5" type="ORF">Poly51_36330</name>
</gene>
<dbReference type="PANTHER" id="PTHR11070:SF2">
    <property type="entry name" value="ATP-DEPENDENT DNA HELICASE SRS2"/>
    <property type="match status" value="1"/>
</dbReference>
<evidence type="ECO:0000259" key="4">
    <source>
        <dbReference type="Pfam" id="PF13538"/>
    </source>
</evidence>
<dbReference type="GO" id="GO:0000725">
    <property type="term" value="P:recombinational repair"/>
    <property type="evidence" value="ECO:0007669"/>
    <property type="project" value="TreeGrafter"/>
</dbReference>
<dbReference type="Gene3D" id="3.40.50.300">
    <property type="entry name" value="P-loop containing nucleotide triphosphate hydrolases"/>
    <property type="match status" value="2"/>
</dbReference>
<feature type="domain" description="NERD" evidence="3">
    <location>
        <begin position="81"/>
        <end position="178"/>
    </location>
</feature>
<dbReference type="EMBL" id="SJPW01000004">
    <property type="protein sequence ID" value="TWU54911.1"/>
    <property type="molecule type" value="Genomic_DNA"/>
</dbReference>
<comment type="caution">
    <text evidence="5">The sequence shown here is derived from an EMBL/GenBank/DDBJ whole genome shotgun (WGS) entry which is preliminary data.</text>
</comment>
<dbReference type="Pfam" id="PF13538">
    <property type="entry name" value="UvrD_C_2"/>
    <property type="match status" value="1"/>
</dbReference>
<evidence type="ECO:0000313" key="6">
    <source>
        <dbReference type="Proteomes" id="UP000318288"/>
    </source>
</evidence>
<evidence type="ECO:0000256" key="2">
    <source>
        <dbReference type="SAM" id="MobiDB-lite"/>
    </source>
</evidence>
<evidence type="ECO:0000259" key="3">
    <source>
        <dbReference type="Pfam" id="PF08378"/>
    </source>
</evidence>
<accession>A0A5C6F5Z9</accession>
<dbReference type="GO" id="GO:0005524">
    <property type="term" value="F:ATP binding"/>
    <property type="evidence" value="ECO:0007669"/>
    <property type="project" value="InterPro"/>
</dbReference>
<dbReference type="SUPFAM" id="SSF52540">
    <property type="entry name" value="P-loop containing nucleoside triphosphate hydrolases"/>
    <property type="match status" value="1"/>
</dbReference>
<protein>
    <recommendedName>
        <fullName evidence="1">DNA 3'-5' helicase II</fullName>
    </recommendedName>
</protein>
<dbReference type="InterPro" id="IPR027785">
    <property type="entry name" value="UvrD-like_helicase_C"/>
</dbReference>
<sequence>MMSPLIRIVFCMKVPVGLTDASSCLETLPKCARLLERTSAGEYPTTTRSDRFIAAWGHPTMKQNRFIPNQLPLRIREAPHKRGEVLVYDALLEQLNHKQRDWVMVYSANWMAKRHRNEPPRIGETDFLLAHPEHGLVIVEVKGGQIEFEGEQWYSRDKGGRRHEIDPFQQVGRNAYELCWKFEQMKRWDGGSEKDKYARWVIFPESVTPRNAVFPPYYDQAMVTDLDGMPNIVDELLKACRFWYGGSWQHPAAPHACDLLIDLFGKPRTFTLPLAETAKEDSARIEKLTDSQFAVIAAISRCPRAAIAGGAGSGKTWLARKRAVQLADEGFKVLLMCKSIPLAVHLEQTTDRHDQLTICSYKDLLRRLDPDSEQISDDEYAWTLASFISDHPELAFDAVFVDEGQDFNKEEWPFVESLLGTEKAGIFYVFYDDNQQLSNRDTELPANLVPVQLEDNVRTTRAIHKDMSRFYKGNQEQRPQGPPGRHVEQANSEGNLPKKVREVISDLLKAERFQESDIVVLTPLETTLSTLSDLSLADGRSLRVAPEPNGKDVLLASVKDFKGLEKPVVVVGELDQLPTDEAERRRILYAALSRAKSHLILIDLPKNEFA</sequence>
<dbReference type="AlphaFoldDB" id="A0A5C6F5Z9"/>
<dbReference type="InterPro" id="IPR011528">
    <property type="entry name" value="NERD"/>
</dbReference>
<dbReference type="GO" id="GO:0043138">
    <property type="term" value="F:3'-5' DNA helicase activity"/>
    <property type="evidence" value="ECO:0007669"/>
    <property type="project" value="TreeGrafter"/>
</dbReference>
<name>A0A5C6F5Z9_9BACT</name>